<evidence type="ECO:0000313" key="3">
    <source>
        <dbReference type="Proteomes" id="UP000001401"/>
    </source>
</evidence>
<dbReference type="SUPFAM" id="SSF56059">
    <property type="entry name" value="Glutathione synthetase ATP-binding domain-like"/>
    <property type="match status" value="1"/>
</dbReference>
<dbReference type="InterPro" id="IPR048764">
    <property type="entry name" value="PylC_N"/>
</dbReference>
<dbReference type="Gene3D" id="3.30.1490.20">
    <property type="entry name" value="ATP-grasp fold, A domain"/>
    <property type="match status" value="1"/>
</dbReference>
<proteinExistence type="predicted"/>
<dbReference type="Pfam" id="PF21360">
    <property type="entry name" value="PylC-like_N"/>
    <property type="match status" value="1"/>
</dbReference>
<accession>E6TS80</accession>
<dbReference type="Pfam" id="PF15632">
    <property type="entry name" value="ATPgrasp_Ter"/>
    <property type="match status" value="1"/>
</dbReference>
<name>E6TS80_EVAC2</name>
<reference evidence="2" key="1">
    <citation type="submission" date="2010-12" db="EMBL/GenBank/DDBJ databases">
        <title>Complete sequence of Bacillus cellulosilyticus DSM 2522.</title>
        <authorList>
            <consortium name="US DOE Joint Genome Institute"/>
            <person name="Lucas S."/>
            <person name="Copeland A."/>
            <person name="Lapidus A."/>
            <person name="Cheng J.-F."/>
            <person name="Bruce D."/>
            <person name="Goodwin L."/>
            <person name="Pitluck S."/>
            <person name="Chertkov O."/>
            <person name="Detter J.C."/>
            <person name="Han C."/>
            <person name="Tapia R."/>
            <person name="Land M."/>
            <person name="Hauser L."/>
            <person name="Jeffries C."/>
            <person name="Kyrpides N."/>
            <person name="Ivanova N."/>
            <person name="Mikhailova N."/>
            <person name="Brumm P."/>
            <person name="Mead D."/>
            <person name="Woyke T."/>
        </authorList>
    </citation>
    <scope>NUCLEOTIDE SEQUENCE [LARGE SCALE GENOMIC DNA]</scope>
    <source>
        <strain evidence="2">DSM 2522</strain>
    </source>
</reference>
<dbReference type="Proteomes" id="UP000001401">
    <property type="component" value="Chromosome"/>
</dbReference>
<dbReference type="RefSeq" id="WP_013490180.1">
    <property type="nucleotide sequence ID" value="NC_014829.1"/>
</dbReference>
<protein>
    <recommendedName>
        <fullName evidence="1">PylC N-terminal domain-containing protein</fullName>
    </recommendedName>
</protein>
<feature type="domain" description="PylC N-terminal" evidence="1">
    <location>
        <begin position="3"/>
        <end position="100"/>
    </location>
</feature>
<gene>
    <name evidence="2" type="ordered locus">Bcell_3608</name>
</gene>
<evidence type="ECO:0000259" key="1">
    <source>
        <dbReference type="Pfam" id="PF21360"/>
    </source>
</evidence>
<evidence type="ECO:0000313" key="2">
    <source>
        <dbReference type="EMBL" id="ADU31849.1"/>
    </source>
</evidence>
<dbReference type="AlphaFoldDB" id="E6TS80"/>
<dbReference type="eggNOG" id="COG0451">
    <property type="taxonomic scope" value="Bacteria"/>
</dbReference>
<dbReference type="EMBL" id="CP002394">
    <property type="protein sequence ID" value="ADU31849.1"/>
    <property type="molecule type" value="Genomic_DNA"/>
</dbReference>
<dbReference type="OrthoDB" id="9803907at2"/>
<sequence>MNILVTSISKKVPLLKAIKKAGKKINAKCQIFGADSQLNVIGKYFVDQFWLMPPLSQLKLETLISYCRSNNIFAIIPTRDAELLIFSEWKDSLKEHDIFVMVSDKEPIKKCIDKLEFYKYSTNKNYPVIPTTENIVDIKAFSYFVVKEKFGAGSENIGTNLNMDEARIHANKLRGPIFQPYIVGKEYSIDIYINNEIKAKGAIVRSRDTVINGESQITTTVKNDMIEKVCCNFAEELGLYGHVVFQVILDDNNNLNILEINCRFGGASPLSIAAGLDSLYWFLLEAKGIGICDSPFVRTSKELKLIRYPNDLVIDMKED</sequence>
<dbReference type="Gene3D" id="3.30.470.20">
    <property type="entry name" value="ATP-grasp fold, B domain"/>
    <property type="match status" value="1"/>
</dbReference>
<keyword evidence="3" id="KW-1185">Reference proteome</keyword>
<dbReference type="GO" id="GO:0005524">
    <property type="term" value="F:ATP binding"/>
    <property type="evidence" value="ECO:0007669"/>
    <property type="project" value="InterPro"/>
</dbReference>
<dbReference type="KEGG" id="bco:Bcell_3608"/>
<dbReference type="InterPro" id="IPR013815">
    <property type="entry name" value="ATP_grasp_subdomain_1"/>
</dbReference>
<organism evidence="2 3">
    <name type="scientific">Evansella cellulosilytica (strain ATCC 21833 / DSM 2522 / FERM P-1141 / JCM 9156 / N-4)</name>
    <name type="common">Bacillus cellulosilyticus</name>
    <dbReference type="NCBI Taxonomy" id="649639"/>
    <lineage>
        <taxon>Bacteria</taxon>
        <taxon>Bacillati</taxon>
        <taxon>Bacillota</taxon>
        <taxon>Bacilli</taxon>
        <taxon>Bacillales</taxon>
        <taxon>Bacillaceae</taxon>
        <taxon>Evansella</taxon>
    </lineage>
</organism>
<dbReference type="STRING" id="649639.Bcell_3608"/>
<dbReference type="HOGENOM" id="CLU_052967_0_0_9"/>
<dbReference type="Gene3D" id="3.40.50.20">
    <property type="match status" value="1"/>
</dbReference>